<sequence>MKLNHYVSHFTLKDSVQSFAAASHLWHLSHIFKMLDFRINDEYRNSLVGKGSFRSALQPSVDNRFGIIVSDSDQIRAQKLTELISFVLYDRYPNIKISFKYLEQNTLLSF</sequence>
<dbReference type="Proteomes" id="UP000199036">
    <property type="component" value="Unassembled WGS sequence"/>
</dbReference>
<evidence type="ECO:0000313" key="1">
    <source>
        <dbReference type="EMBL" id="SFO32551.1"/>
    </source>
</evidence>
<reference evidence="2" key="1">
    <citation type="submission" date="2016-10" db="EMBL/GenBank/DDBJ databases">
        <authorList>
            <person name="Varghese N."/>
            <person name="Submissions S."/>
        </authorList>
    </citation>
    <scope>NUCLEOTIDE SEQUENCE [LARGE SCALE GENOMIC DNA]</scope>
    <source>
        <strain evidence="2">DS-12</strain>
    </source>
</reference>
<proteinExistence type="predicted"/>
<organism evidence="1 2">
    <name type="scientific">Paenimyroides ummariense</name>
    <dbReference type="NCBI Taxonomy" id="913024"/>
    <lineage>
        <taxon>Bacteria</taxon>
        <taxon>Pseudomonadati</taxon>
        <taxon>Bacteroidota</taxon>
        <taxon>Flavobacteriia</taxon>
        <taxon>Flavobacteriales</taxon>
        <taxon>Flavobacteriaceae</taxon>
        <taxon>Paenimyroides</taxon>
    </lineage>
</organism>
<evidence type="ECO:0000313" key="2">
    <source>
        <dbReference type="Proteomes" id="UP000199036"/>
    </source>
</evidence>
<dbReference type="EMBL" id="FOVI01000037">
    <property type="protein sequence ID" value="SFO32551.1"/>
    <property type="molecule type" value="Genomic_DNA"/>
</dbReference>
<gene>
    <name evidence="1" type="ORF">SAMN05421741_13711</name>
</gene>
<dbReference type="RefSeq" id="WP_091526265.1">
    <property type="nucleotide sequence ID" value="NZ_FOVI01000037.1"/>
</dbReference>
<accession>A0A1I5GAL5</accession>
<dbReference type="AlphaFoldDB" id="A0A1I5GAL5"/>
<name>A0A1I5GAL5_9FLAO</name>
<keyword evidence="2" id="KW-1185">Reference proteome</keyword>
<protein>
    <submittedName>
        <fullName evidence="1">Uncharacterized protein</fullName>
    </submittedName>
</protein>